<keyword evidence="4" id="KW-0347">Helicase</keyword>
<comment type="similarity">
    <text evidence="4">Belongs to the DEAD box helicase family.</text>
</comment>
<dbReference type="HOGENOM" id="CLU_1815752_0_0_1"/>
<dbReference type="Proteomes" id="UP000003163">
    <property type="component" value="Unassembled WGS sequence"/>
</dbReference>
<keyword evidence="3 4" id="KW-0067">ATP-binding</keyword>
<comment type="function">
    <text evidence="4">RNA helicase.</text>
</comment>
<evidence type="ECO:0000313" key="7">
    <source>
        <dbReference type="Proteomes" id="UP000003163"/>
    </source>
</evidence>
<dbReference type="SUPFAM" id="SSF52540">
    <property type="entry name" value="P-loop containing nucleoside triphosphate hydrolases"/>
    <property type="match status" value="1"/>
</dbReference>
<dbReference type="VEuPathDB" id="MicrosporidiaDB:EDEG_01489"/>
<evidence type="ECO:0000259" key="5">
    <source>
        <dbReference type="PROSITE" id="PS51192"/>
    </source>
</evidence>
<keyword evidence="7" id="KW-1185">Reference proteome</keyword>
<dbReference type="PROSITE" id="PS51192">
    <property type="entry name" value="HELICASE_ATP_BIND_1"/>
    <property type="match status" value="1"/>
</dbReference>
<dbReference type="GO" id="GO:0003724">
    <property type="term" value="F:RNA helicase activity"/>
    <property type="evidence" value="ECO:0007669"/>
    <property type="project" value="UniProtKB-EC"/>
</dbReference>
<dbReference type="EMBL" id="AFBI03000021">
    <property type="protein sequence ID" value="EJW04220.1"/>
    <property type="molecule type" value="Genomic_DNA"/>
</dbReference>
<dbReference type="GO" id="GO:0003723">
    <property type="term" value="F:RNA binding"/>
    <property type="evidence" value="ECO:0007669"/>
    <property type="project" value="UniProtKB-UniRule"/>
</dbReference>
<dbReference type="Pfam" id="PF00270">
    <property type="entry name" value="DEAD"/>
    <property type="match status" value="1"/>
</dbReference>
<comment type="domain">
    <text evidence="4">The Q motif is unique to and characteristic of the DEAD box family of RNA helicases and controls ATP binding and hydrolysis.</text>
</comment>
<reference evidence="7" key="2">
    <citation type="submission" date="2015-07" db="EMBL/GenBank/DDBJ databases">
        <title>Contrasting host-pathogen interactions and genome evolution in two generalist and specialist microsporidian pathogens of mosquitoes.</title>
        <authorList>
            <consortium name="The Broad Institute Genomics Platform"/>
            <consortium name="The Broad Institute Genome Sequencing Center for Infectious Disease"/>
            <person name="Cuomo C.A."/>
            <person name="Sanscrainte N.D."/>
            <person name="Goldberg J.M."/>
            <person name="Heiman D."/>
            <person name="Young S."/>
            <person name="Zeng Q."/>
            <person name="Becnel J.J."/>
            <person name="Birren B.W."/>
        </authorList>
    </citation>
    <scope>NUCLEOTIDE SEQUENCE [LARGE SCALE GENOMIC DNA]</scope>
    <source>
        <strain evidence="7">USNM 41457</strain>
    </source>
</reference>
<evidence type="ECO:0000256" key="2">
    <source>
        <dbReference type="ARBA" id="ARBA00022801"/>
    </source>
</evidence>
<dbReference type="AlphaFoldDB" id="J9DNV0"/>
<dbReference type="InParanoid" id="J9DNV0"/>
<dbReference type="OrthoDB" id="1191041at2759"/>
<dbReference type="GO" id="GO:0016787">
    <property type="term" value="F:hydrolase activity"/>
    <property type="evidence" value="ECO:0007669"/>
    <property type="project" value="UniProtKB-KW"/>
</dbReference>
<accession>J9DNV0</accession>
<keyword evidence="1 4" id="KW-0547">Nucleotide-binding</keyword>
<dbReference type="SMART" id="SM00487">
    <property type="entry name" value="DEXDc"/>
    <property type="match status" value="1"/>
</dbReference>
<dbReference type="STRING" id="1003232.J9DNV0"/>
<reference evidence="6 7" key="1">
    <citation type="submission" date="2011-08" db="EMBL/GenBank/DDBJ databases">
        <authorList>
            <person name="Liu Z.J."/>
            <person name="Shi F.L."/>
            <person name="Lu J.Q."/>
            <person name="Li M."/>
            <person name="Wang Z.L."/>
        </authorList>
    </citation>
    <scope>NUCLEOTIDE SEQUENCE [LARGE SCALE GENOMIC DNA]</scope>
    <source>
        <strain evidence="6 7">USNM 41457</strain>
    </source>
</reference>
<organism evidence="6 7">
    <name type="scientific">Edhazardia aedis (strain USNM 41457)</name>
    <name type="common">Microsporidian parasite</name>
    <dbReference type="NCBI Taxonomy" id="1003232"/>
    <lineage>
        <taxon>Eukaryota</taxon>
        <taxon>Fungi</taxon>
        <taxon>Fungi incertae sedis</taxon>
        <taxon>Microsporidia</taxon>
        <taxon>Edhazardia</taxon>
    </lineage>
</organism>
<keyword evidence="4" id="KW-0694">RNA-binding</keyword>
<dbReference type="InterPro" id="IPR014001">
    <property type="entry name" value="Helicase_ATP-bd"/>
</dbReference>
<dbReference type="InterPro" id="IPR011545">
    <property type="entry name" value="DEAD/DEAH_box_helicase_dom"/>
</dbReference>
<evidence type="ECO:0000256" key="1">
    <source>
        <dbReference type="ARBA" id="ARBA00022741"/>
    </source>
</evidence>
<dbReference type="EC" id="3.6.4.13" evidence="4"/>
<protein>
    <recommendedName>
        <fullName evidence="4">ATP-dependent RNA helicase</fullName>
        <ecNumber evidence="4">3.6.4.13</ecNumber>
    </recommendedName>
</protein>
<name>J9DNV0_EDHAE</name>
<comment type="caution">
    <text evidence="6">The sequence shown here is derived from an EMBL/GenBank/DDBJ whole genome shotgun (WGS) entry which is preliminary data.</text>
</comment>
<dbReference type="GO" id="GO:0005524">
    <property type="term" value="F:ATP binding"/>
    <property type="evidence" value="ECO:0007669"/>
    <property type="project" value="UniProtKB-UniRule"/>
</dbReference>
<proteinExistence type="inferred from homology"/>
<dbReference type="InterPro" id="IPR027417">
    <property type="entry name" value="P-loop_NTPase"/>
</dbReference>
<evidence type="ECO:0000256" key="4">
    <source>
        <dbReference type="RuleBase" id="RU365068"/>
    </source>
</evidence>
<gene>
    <name evidence="6" type="ORF">EDEG_01489</name>
</gene>
<dbReference type="Gene3D" id="3.40.50.300">
    <property type="entry name" value="P-loop containing nucleotide triphosphate hydrolases"/>
    <property type="match status" value="1"/>
</dbReference>
<sequence>MVELEEKTLEILKLNGITELLPVQKLTIPKFRESKDVMVQSPTGTGKTLSFVIPIIEFINKNQQNINKNKVQALIISPTRELALQIESTVKMFGIEALCMFGQNKSNEVDRKYETVNKQNISQKKTKDLNKKITRKVFFLIM</sequence>
<comment type="catalytic activity">
    <reaction evidence="4">
        <text>ATP + H2O = ADP + phosphate + H(+)</text>
        <dbReference type="Rhea" id="RHEA:13065"/>
        <dbReference type="ChEBI" id="CHEBI:15377"/>
        <dbReference type="ChEBI" id="CHEBI:15378"/>
        <dbReference type="ChEBI" id="CHEBI:30616"/>
        <dbReference type="ChEBI" id="CHEBI:43474"/>
        <dbReference type="ChEBI" id="CHEBI:456216"/>
        <dbReference type="EC" id="3.6.4.13"/>
    </reaction>
</comment>
<feature type="domain" description="Helicase ATP-binding" evidence="5">
    <location>
        <begin position="28"/>
        <end position="142"/>
    </location>
</feature>
<evidence type="ECO:0000256" key="3">
    <source>
        <dbReference type="ARBA" id="ARBA00022840"/>
    </source>
</evidence>
<dbReference type="PANTHER" id="PTHR24031">
    <property type="entry name" value="RNA HELICASE"/>
    <property type="match status" value="1"/>
</dbReference>
<keyword evidence="2 4" id="KW-0378">Hydrolase</keyword>
<evidence type="ECO:0000313" key="6">
    <source>
        <dbReference type="EMBL" id="EJW04220.1"/>
    </source>
</evidence>